<feature type="transmembrane region" description="Helical" evidence="1">
    <location>
        <begin position="20"/>
        <end position="40"/>
    </location>
</feature>
<keyword evidence="3" id="KW-1185">Reference proteome</keyword>
<keyword evidence="1" id="KW-0812">Transmembrane</keyword>
<sequence length="95" mass="11172">MSFRFCYIVHNSIGSNISDLYSLFMLTLVSIWFILGLGFIELLHNSSVRHSCHVFFLFFLNYSCKWLRKTVIQGWELYSYRAGILLFYGGCYTAM</sequence>
<gene>
    <name evidence="2" type="ORF">HanXRQr2_Chr15g0696211</name>
</gene>
<comment type="caution">
    <text evidence="2">The sequence shown here is derived from an EMBL/GenBank/DDBJ whole genome shotgun (WGS) entry which is preliminary data.</text>
</comment>
<evidence type="ECO:0000256" key="1">
    <source>
        <dbReference type="SAM" id="Phobius"/>
    </source>
</evidence>
<evidence type="ECO:0000313" key="2">
    <source>
        <dbReference type="EMBL" id="KAF5764799.1"/>
    </source>
</evidence>
<protein>
    <submittedName>
        <fullName evidence="2">Uncharacterized protein</fullName>
    </submittedName>
</protein>
<keyword evidence="1" id="KW-0472">Membrane</keyword>
<reference evidence="2" key="2">
    <citation type="submission" date="2020-06" db="EMBL/GenBank/DDBJ databases">
        <title>Helianthus annuus Genome sequencing and assembly Release 2.</title>
        <authorList>
            <person name="Gouzy J."/>
            <person name="Langlade N."/>
            <person name="Munos S."/>
        </authorList>
    </citation>
    <scope>NUCLEOTIDE SEQUENCE</scope>
    <source>
        <tissue evidence="2">Leaves</tissue>
    </source>
</reference>
<keyword evidence="1" id="KW-1133">Transmembrane helix</keyword>
<reference evidence="2" key="1">
    <citation type="journal article" date="2017" name="Nature">
        <title>The sunflower genome provides insights into oil metabolism, flowering and Asterid evolution.</title>
        <authorList>
            <person name="Badouin H."/>
            <person name="Gouzy J."/>
            <person name="Grassa C.J."/>
            <person name="Murat F."/>
            <person name="Staton S.E."/>
            <person name="Cottret L."/>
            <person name="Lelandais-Briere C."/>
            <person name="Owens G.L."/>
            <person name="Carrere S."/>
            <person name="Mayjonade B."/>
            <person name="Legrand L."/>
            <person name="Gill N."/>
            <person name="Kane N.C."/>
            <person name="Bowers J.E."/>
            <person name="Hubner S."/>
            <person name="Bellec A."/>
            <person name="Berard A."/>
            <person name="Berges H."/>
            <person name="Blanchet N."/>
            <person name="Boniface M.C."/>
            <person name="Brunel D."/>
            <person name="Catrice O."/>
            <person name="Chaidir N."/>
            <person name="Claudel C."/>
            <person name="Donnadieu C."/>
            <person name="Faraut T."/>
            <person name="Fievet G."/>
            <person name="Helmstetter N."/>
            <person name="King M."/>
            <person name="Knapp S.J."/>
            <person name="Lai Z."/>
            <person name="Le Paslier M.C."/>
            <person name="Lippi Y."/>
            <person name="Lorenzon L."/>
            <person name="Mandel J.R."/>
            <person name="Marage G."/>
            <person name="Marchand G."/>
            <person name="Marquand E."/>
            <person name="Bret-Mestries E."/>
            <person name="Morien E."/>
            <person name="Nambeesan S."/>
            <person name="Nguyen T."/>
            <person name="Pegot-Espagnet P."/>
            <person name="Pouilly N."/>
            <person name="Raftis F."/>
            <person name="Sallet E."/>
            <person name="Schiex T."/>
            <person name="Thomas J."/>
            <person name="Vandecasteele C."/>
            <person name="Vares D."/>
            <person name="Vear F."/>
            <person name="Vautrin S."/>
            <person name="Crespi M."/>
            <person name="Mangin B."/>
            <person name="Burke J.M."/>
            <person name="Salse J."/>
            <person name="Munos S."/>
            <person name="Vincourt P."/>
            <person name="Rieseberg L.H."/>
            <person name="Langlade N.B."/>
        </authorList>
    </citation>
    <scope>NUCLEOTIDE SEQUENCE</scope>
    <source>
        <tissue evidence="2">Leaves</tissue>
    </source>
</reference>
<organism evidence="2 3">
    <name type="scientific">Helianthus annuus</name>
    <name type="common">Common sunflower</name>
    <dbReference type="NCBI Taxonomy" id="4232"/>
    <lineage>
        <taxon>Eukaryota</taxon>
        <taxon>Viridiplantae</taxon>
        <taxon>Streptophyta</taxon>
        <taxon>Embryophyta</taxon>
        <taxon>Tracheophyta</taxon>
        <taxon>Spermatophyta</taxon>
        <taxon>Magnoliopsida</taxon>
        <taxon>eudicotyledons</taxon>
        <taxon>Gunneridae</taxon>
        <taxon>Pentapetalae</taxon>
        <taxon>asterids</taxon>
        <taxon>campanulids</taxon>
        <taxon>Asterales</taxon>
        <taxon>Asteraceae</taxon>
        <taxon>Asteroideae</taxon>
        <taxon>Heliantheae alliance</taxon>
        <taxon>Heliantheae</taxon>
        <taxon>Helianthus</taxon>
    </lineage>
</organism>
<dbReference type="Proteomes" id="UP000215914">
    <property type="component" value="Unassembled WGS sequence"/>
</dbReference>
<evidence type="ECO:0000313" key="3">
    <source>
        <dbReference type="Proteomes" id="UP000215914"/>
    </source>
</evidence>
<dbReference type="Gramene" id="mRNA:HanXRQr2_Chr15g0696211">
    <property type="protein sequence ID" value="CDS:HanXRQr2_Chr15g0696211.1"/>
    <property type="gene ID" value="HanXRQr2_Chr15g0696211"/>
</dbReference>
<proteinExistence type="predicted"/>
<dbReference type="AlphaFoldDB" id="A0A9K3H4V0"/>
<accession>A0A9K3H4V0</accession>
<dbReference type="EMBL" id="MNCJ02000330">
    <property type="protein sequence ID" value="KAF5764799.1"/>
    <property type="molecule type" value="Genomic_DNA"/>
</dbReference>
<name>A0A9K3H4V0_HELAN</name>